<reference evidence="2 3" key="1">
    <citation type="submission" date="2024-01" db="EMBL/GenBank/DDBJ databases">
        <title>The complete chloroplast genome sequence of Lithospermum erythrorhizon: insights into the phylogenetic relationship among Boraginaceae species and the maternal lineages of purple gromwells.</title>
        <authorList>
            <person name="Okada T."/>
            <person name="Watanabe K."/>
        </authorList>
    </citation>
    <scope>NUCLEOTIDE SEQUENCE [LARGE SCALE GENOMIC DNA]</scope>
</reference>
<dbReference type="InterPro" id="IPR012337">
    <property type="entry name" value="RNaseH-like_sf"/>
</dbReference>
<dbReference type="GO" id="GO:0008270">
    <property type="term" value="F:zinc ion binding"/>
    <property type="evidence" value="ECO:0007669"/>
    <property type="project" value="InterPro"/>
</dbReference>
<feature type="domain" description="Retroviral polymerase SH3-like" evidence="1">
    <location>
        <begin position="275"/>
        <end position="329"/>
    </location>
</feature>
<evidence type="ECO:0000313" key="2">
    <source>
        <dbReference type="EMBL" id="GAA0159543.1"/>
    </source>
</evidence>
<evidence type="ECO:0000259" key="1">
    <source>
        <dbReference type="Pfam" id="PF25597"/>
    </source>
</evidence>
<dbReference type="SUPFAM" id="SSF53098">
    <property type="entry name" value="Ribonuclease H-like"/>
    <property type="match status" value="1"/>
</dbReference>
<dbReference type="Pfam" id="PF25597">
    <property type="entry name" value="SH3_retrovirus"/>
    <property type="match status" value="1"/>
</dbReference>
<sequence>MYVDDTSLTEHLNQIEHIFNQLNTMGVNFNDDWILGFLPDSWETLSVSLSASTPDVYENKKGRSKKKSKPFAGKQKNSKKEDKCHYCDKLGHWKFQCYTFKRNLANGIVKNKKNDNNVTLVDHGSDLIVVGGDLCYASSGESWVIDSGVSFHVTPHKNLFKTYTEGDYGEAKMMSLISAGKLDDEGYLNLFGKGQWKLTLNGTTIAIERINRFIIEKVRCTLSHANLSKVFWGEAMVAAIQIINLSSNTTLQGEVPDKVWYGKEVSYKHLRVFGCRAFMHIPKDERSKLDNKSLQCIHLNYGDDKFGYKLYDPQRRKSHRSRDVAFLED</sequence>
<evidence type="ECO:0000313" key="3">
    <source>
        <dbReference type="Proteomes" id="UP001454036"/>
    </source>
</evidence>
<keyword evidence="3" id="KW-1185">Reference proteome</keyword>
<dbReference type="SUPFAM" id="SSF57756">
    <property type="entry name" value="Retrovirus zinc finger-like domains"/>
    <property type="match status" value="1"/>
</dbReference>
<dbReference type="GO" id="GO:0003676">
    <property type="term" value="F:nucleic acid binding"/>
    <property type="evidence" value="ECO:0007669"/>
    <property type="project" value="InterPro"/>
</dbReference>
<dbReference type="EMBL" id="BAABME010003627">
    <property type="protein sequence ID" value="GAA0159543.1"/>
    <property type="molecule type" value="Genomic_DNA"/>
</dbReference>
<dbReference type="InterPro" id="IPR036875">
    <property type="entry name" value="Znf_CCHC_sf"/>
</dbReference>
<comment type="caution">
    <text evidence="2">The sequence shown here is derived from an EMBL/GenBank/DDBJ whole genome shotgun (WGS) entry which is preliminary data.</text>
</comment>
<proteinExistence type="predicted"/>
<dbReference type="InterPro" id="IPR057670">
    <property type="entry name" value="SH3_retrovirus"/>
</dbReference>
<dbReference type="AlphaFoldDB" id="A0AAV3QAQ2"/>
<dbReference type="PANTHER" id="PTHR42648">
    <property type="entry name" value="TRANSPOSASE, PUTATIVE-RELATED"/>
    <property type="match status" value="1"/>
</dbReference>
<protein>
    <recommendedName>
        <fullName evidence="1">Retroviral polymerase SH3-like domain-containing protein</fullName>
    </recommendedName>
</protein>
<accession>A0AAV3QAQ2</accession>
<organism evidence="2 3">
    <name type="scientific">Lithospermum erythrorhizon</name>
    <name type="common">Purple gromwell</name>
    <name type="synonym">Lithospermum officinale var. erythrorhizon</name>
    <dbReference type="NCBI Taxonomy" id="34254"/>
    <lineage>
        <taxon>Eukaryota</taxon>
        <taxon>Viridiplantae</taxon>
        <taxon>Streptophyta</taxon>
        <taxon>Embryophyta</taxon>
        <taxon>Tracheophyta</taxon>
        <taxon>Spermatophyta</taxon>
        <taxon>Magnoliopsida</taxon>
        <taxon>eudicotyledons</taxon>
        <taxon>Gunneridae</taxon>
        <taxon>Pentapetalae</taxon>
        <taxon>asterids</taxon>
        <taxon>lamiids</taxon>
        <taxon>Boraginales</taxon>
        <taxon>Boraginaceae</taxon>
        <taxon>Boraginoideae</taxon>
        <taxon>Lithospermeae</taxon>
        <taxon>Lithospermum</taxon>
    </lineage>
</organism>
<dbReference type="InterPro" id="IPR039537">
    <property type="entry name" value="Retrotran_Ty1/copia-like"/>
</dbReference>
<dbReference type="Proteomes" id="UP001454036">
    <property type="component" value="Unassembled WGS sequence"/>
</dbReference>
<dbReference type="PANTHER" id="PTHR42648:SF28">
    <property type="entry name" value="TRANSPOSON-ENCODED PROTEIN WITH RIBONUCLEASE H-LIKE AND RETROVIRUS ZINC FINGER-LIKE DOMAINS"/>
    <property type="match status" value="1"/>
</dbReference>
<gene>
    <name evidence="2" type="ORF">LIER_16293</name>
</gene>
<name>A0AAV3QAQ2_LITER</name>